<dbReference type="InterPro" id="IPR053027">
    <property type="entry name" value="AGGF1"/>
</dbReference>
<dbReference type="SUPFAM" id="SSF49879">
    <property type="entry name" value="SMAD/FHA domain"/>
    <property type="match status" value="1"/>
</dbReference>
<dbReference type="Pfam" id="PF00498">
    <property type="entry name" value="FHA"/>
    <property type="match status" value="1"/>
</dbReference>
<feature type="compositionally biased region" description="Basic and acidic residues" evidence="2">
    <location>
        <begin position="395"/>
        <end position="430"/>
    </location>
</feature>
<name>A0A2T9ZK97_9FUNG</name>
<feature type="compositionally biased region" description="Basic residues" evidence="2">
    <location>
        <begin position="202"/>
        <end position="220"/>
    </location>
</feature>
<dbReference type="SMART" id="SM00443">
    <property type="entry name" value="G_patch"/>
    <property type="match status" value="1"/>
</dbReference>
<sequence length="713" mass="82076">MEEKPQSNFETSALDLLEQSLQNLQQEISFSESTQPQNNEDSVAIESSIYNFDQQYEFAYQAPSGYIISADPRYWYEPDSGIWFDTSYGIYSYFDEATQTYIPVDTNYAEPETDQLQQENTAAFMRLVILDTEAQIPSSIIEIQDDLYIGRDRVSAIEHHLRLPEIAVSKYHAHIYIKKRQRKYYNKSQRSKHDYDHDFRSSKYRYSSRSRSRSPVYRRRDRYERDYRDRTEKHGYNHKLNSRASYNEEDFEAEEIAKYGFSTRGGRHKKYYESDEQERRYSKRNKGEKHGNSFYPKKEDPSRNPSDNDSDNESNSGEYLLSDKKNSTLDGSSQIGDRSNKLKDANCLSENSIKRNQNSKKCRNDSDTSRDSKEKKRFSSLERYRHDHKTGSRYTKSDHRQSNFLEDKESKLRHSSDHESELPENTKEDGQISSENSSDREIEEDNEYSANINEEGFYVIDCGSTHGTFLNQKRLSEPKVSSKPTKLAHLDIIVIGSTTFQVHIHSGFPCGSCSLSSNNVAEPSTASLLSSEPIRYIQQDEEENLIKKNEEYNKSQKGLEIGVGKNKNTSRPKKIYKYGSRSNQVEDTGKNKYMDRAAARRNLAQNVSLANISYEGTDQYTDSSKPSKIFEHIESNNTGYKMLSKMGWQHGNPLGGHTPDTAKVEPVLAKGVKGKGGIGSGANYYIGMENTSPGQGYKKKNAHITLQRYYKDS</sequence>
<feature type="compositionally biased region" description="Basic and acidic residues" evidence="2">
    <location>
        <begin position="221"/>
        <end position="235"/>
    </location>
</feature>
<protein>
    <recommendedName>
        <fullName evidence="3">G-patch domain-containing protein</fullName>
    </recommendedName>
</protein>
<feature type="domain" description="G-patch" evidence="3">
    <location>
        <begin position="635"/>
        <end position="683"/>
    </location>
</feature>
<feature type="compositionally biased region" description="Basic and acidic residues" evidence="2">
    <location>
        <begin position="362"/>
        <end position="385"/>
    </location>
</feature>
<gene>
    <name evidence="4" type="ORF">BB560_000461</name>
</gene>
<feature type="compositionally biased region" description="Basic and acidic residues" evidence="2">
    <location>
        <begin position="288"/>
        <end position="302"/>
    </location>
</feature>
<feature type="coiled-coil region" evidence="1">
    <location>
        <begin position="7"/>
        <end position="34"/>
    </location>
</feature>
<dbReference type="Proteomes" id="UP000245609">
    <property type="component" value="Unassembled WGS sequence"/>
</dbReference>
<feature type="region of interest" description="Disordered" evidence="2">
    <location>
        <begin position="184"/>
        <end position="241"/>
    </location>
</feature>
<reference evidence="4 5" key="1">
    <citation type="journal article" date="2018" name="MBio">
        <title>Comparative Genomics Reveals the Core Gene Toolbox for the Fungus-Insect Symbiosis.</title>
        <authorList>
            <person name="Wang Y."/>
            <person name="Stata M."/>
            <person name="Wang W."/>
            <person name="Stajich J.E."/>
            <person name="White M.M."/>
            <person name="Moncalvo J.M."/>
        </authorList>
    </citation>
    <scope>NUCLEOTIDE SEQUENCE [LARGE SCALE GENOMIC DNA]</scope>
    <source>
        <strain evidence="4 5">SC-DP-2</strain>
    </source>
</reference>
<evidence type="ECO:0000256" key="1">
    <source>
        <dbReference type="SAM" id="Coils"/>
    </source>
</evidence>
<feature type="compositionally biased region" description="Polar residues" evidence="2">
    <location>
        <begin position="328"/>
        <end position="337"/>
    </location>
</feature>
<organism evidence="4 5">
    <name type="scientific">Smittium megazygosporum</name>
    <dbReference type="NCBI Taxonomy" id="133381"/>
    <lineage>
        <taxon>Eukaryota</taxon>
        <taxon>Fungi</taxon>
        <taxon>Fungi incertae sedis</taxon>
        <taxon>Zoopagomycota</taxon>
        <taxon>Kickxellomycotina</taxon>
        <taxon>Harpellomycetes</taxon>
        <taxon>Harpellales</taxon>
        <taxon>Legeriomycetaceae</taxon>
        <taxon>Smittium</taxon>
    </lineage>
</organism>
<dbReference type="PROSITE" id="PS50174">
    <property type="entry name" value="G_PATCH"/>
    <property type="match status" value="1"/>
</dbReference>
<dbReference type="STRING" id="133381.A0A2T9ZK97"/>
<feature type="compositionally biased region" description="Basic and acidic residues" evidence="2">
    <location>
        <begin position="271"/>
        <end position="280"/>
    </location>
</feature>
<feature type="region of interest" description="Disordered" evidence="2">
    <location>
        <begin position="270"/>
        <end position="445"/>
    </location>
</feature>
<evidence type="ECO:0000256" key="2">
    <source>
        <dbReference type="SAM" id="MobiDB-lite"/>
    </source>
</evidence>
<dbReference type="PANTHER" id="PTHR23106">
    <property type="entry name" value="ANGIOGENIC FACTOR WITH G PATCH AND FHA DOMAINS 1"/>
    <property type="match status" value="1"/>
</dbReference>
<dbReference type="GO" id="GO:0003676">
    <property type="term" value="F:nucleic acid binding"/>
    <property type="evidence" value="ECO:0007669"/>
    <property type="project" value="InterPro"/>
</dbReference>
<keyword evidence="5" id="KW-1185">Reference proteome</keyword>
<dbReference type="InterPro" id="IPR000467">
    <property type="entry name" value="G_patch_dom"/>
</dbReference>
<keyword evidence="1" id="KW-0175">Coiled coil</keyword>
<dbReference type="OrthoDB" id="21470at2759"/>
<dbReference type="Pfam" id="PF01585">
    <property type="entry name" value="G-patch"/>
    <property type="match status" value="1"/>
</dbReference>
<dbReference type="PANTHER" id="PTHR23106:SF24">
    <property type="entry name" value="ANGIOGENIC FACTOR WITH G PATCH AND FHA DOMAINS 1"/>
    <property type="match status" value="1"/>
</dbReference>
<evidence type="ECO:0000313" key="5">
    <source>
        <dbReference type="Proteomes" id="UP000245609"/>
    </source>
</evidence>
<proteinExistence type="predicted"/>
<dbReference type="AlphaFoldDB" id="A0A2T9ZK97"/>
<feature type="compositionally biased region" description="Basic and acidic residues" evidence="2">
    <location>
        <begin position="191"/>
        <end position="201"/>
    </location>
</feature>
<dbReference type="InterPro" id="IPR008984">
    <property type="entry name" value="SMAD_FHA_dom_sf"/>
</dbReference>
<evidence type="ECO:0000313" key="4">
    <source>
        <dbReference type="EMBL" id="PVV05019.1"/>
    </source>
</evidence>
<dbReference type="EMBL" id="MBFS01000049">
    <property type="protein sequence ID" value="PVV05019.1"/>
    <property type="molecule type" value="Genomic_DNA"/>
</dbReference>
<comment type="caution">
    <text evidence="4">The sequence shown here is derived from an EMBL/GenBank/DDBJ whole genome shotgun (WGS) entry which is preliminary data.</text>
</comment>
<dbReference type="InterPro" id="IPR000253">
    <property type="entry name" value="FHA_dom"/>
</dbReference>
<dbReference type="Gene3D" id="2.60.200.20">
    <property type="match status" value="2"/>
</dbReference>
<accession>A0A2T9ZK97</accession>
<evidence type="ECO:0000259" key="3">
    <source>
        <dbReference type="PROSITE" id="PS50174"/>
    </source>
</evidence>